<dbReference type="GO" id="GO:0016779">
    <property type="term" value="F:nucleotidyltransferase activity"/>
    <property type="evidence" value="ECO:0007669"/>
    <property type="project" value="UniProtKB-KW"/>
</dbReference>
<evidence type="ECO:0000259" key="3">
    <source>
        <dbReference type="Pfam" id="PF01467"/>
    </source>
</evidence>
<keyword evidence="2" id="KW-0548">Nucleotidyltransferase</keyword>
<evidence type="ECO:0000313" key="5">
    <source>
        <dbReference type="Proteomes" id="UP000177396"/>
    </source>
</evidence>
<reference evidence="4 5" key="1">
    <citation type="journal article" date="2016" name="Nat. Commun.">
        <title>Thousands of microbial genomes shed light on interconnected biogeochemical processes in an aquifer system.</title>
        <authorList>
            <person name="Anantharaman K."/>
            <person name="Brown C.T."/>
            <person name="Hug L.A."/>
            <person name="Sharon I."/>
            <person name="Castelle C.J."/>
            <person name="Probst A.J."/>
            <person name="Thomas B.C."/>
            <person name="Singh A."/>
            <person name="Wilkins M.J."/>
            <person name="Karaoz U."/>
            <person name="Brodie E.L."/>
            <person name="Williams K.H."/>
            <person name="Hubbard S.S."/>
            <person name="Banfield J.F."/>
        </authorList>
    </citation>
    <scope>NUCLEOTIDE SEQUENCE [LARGE SCALE GENOMIC DNA]</scope>
</reference>
<proteinExistence type="predicted"/>
<dbReference type="InterPro" id="IPR050385">
    <property type="entry name" value="Archaeal_FAD_synthase"/>
</dbReference>
<comment type="caution">
    <text evidence="4">The sequence shown here is derived from an EMBL/GenBank/DDBJ whole genome shotgun (WGS) entry which is preliminary data.</text>
</comment>
<dbReference type="Pfam" id="PF01467">
    <property type="entry name" value="CTP_transf_like"/>
    <property type="match status" value="1"/>
</dbReference>
<dbReference type="InterPro" id="IPR004821">
    <property type="entry name" value="Cyt_trans-like"/>
</dbReference>
<dbReference type="PANTHER" id="PTHR43793">
    <property type="entry name" value="FAD SYNTHASE"/>
    <property type="match status" value="1"/>
</dbReference>
<gene>
    <name evidence="4" type="ORF">A2153_01685</name>
</gene>
<dbReference type="SUPFAM" id="SSF52374">
    <property type="entry name" value="Nucleotidylyl transferase"/>
    <property type="match status" value="1"/>
</dbReference>
<dbReference type="PANTHER" id="PTHR43793:SF2">
    <property type="entry name" value="BIFUNCTIONAL PROTEIN HLDE"/>
    <property type="match status" value="1"/>
</dbReference>
<dbReference type="NCBIfam" id="TIGR00125">
    <property type="entry name" value="cyt_tran_rel"/>
    <property type="match status" value="1"/>
</dbReference>
<keyword evidence="1" id="KW-0808">Transferase</keyword>
<dbReference type="AlphaFoldDB" id="A0A1F5YKV5"/>
<dbReference type="InterPro" id="IPR014729">
    <property type="entry name" value="Rossmann-like_a/b/a_fold"/>
</dbReference>
<organism evidence="4 5">
    <name type="scientific">Candidatus Gottesmanbacteria bacterium RBG_16_38_7b</name>
    <dbReference type="NCBI Taxonomy" id="1798372"/>
    <lineage>
        <taxon>Bacteria</taxon>
        <taxon>Candidatus Gottesmaniibacteriota</taxon>
    </lineage>
</organism>
<evidence type="ECO:0000313" key="4">
    <source>
        <dbReference type="EMBL" id="OGG00597.1"/>
    </source>
</evidence>
<dbReference type="Proteomes" id="UP000177396">
    <property type="component" value="Unassembled WGS sequence"/>
</dbReference>
<name>A0A1F5YKV5_9BACT</name>
<accession>A0A1F5YKV5</accession>
<sequence length="160" mass="18047">MNKIVDIKKAVKLASVVHGRKEKIILVGGCFDILHIGHIRFLEEAKKLGGKLLVLLESDKKVKELKGKNRPVFTQNERTHTLASLLSVDYIVLLPHLKNSDYDKLITLIKPDIIAAAENDPILDKKRRQAEMVSGKLVKLKFFKSLSSSQIAEKLKKENI</sequence>
<evidence type="ECO:0000256" key="2">
    <source>
        <dbReference type="ARBA" id="ARBA00022695"/>
    </source>
</evidence>
<protein>
    <recommendedName>
        <fullName evidence="3">Cytidyltransferase-like domain-containing protein</fullName>
    </recommendedName>
</protein>
<feature type="domain" description="Cytidyltransferase-like" evidence="3">
    <location>
        <begin position="26"/>
        <end position="124"/>
    </location>
</feature>
<dbReference type="EMBL" id="MFJB01000022">
    <property type="protein sequence ID" value="OGG00597.1"/>
    <property type="molecule type" value="Genomic_DNA"/>
</dbReference>
<dbReference type="Gene3D" id="3.40.50.620">
    <property type="entry name" value="HUPs"/>
    <property type="match status" value="1"/>
</dbReference>
<evidence type="ECO:0000256" key="1">
    <source>
        <dbReference type="ARBA" id="ARBA00022679"/>
    </source>
</evidence>